<comment type="similarity">
    <text evidence="1">Belongs to the 'phage' integrase family.</text>
</comment>
<organism evidence="8 9">
    <name type="scientific">Deinococcus ficus</name>
    <dbReference type="NCBI Taxonomy" id="317577"/>
    <lineage>
        <taxon>Bacteria</taxon>
        <taxon>Thermotogati</taxon>
        <taxon>Deinococcota</taxon>
        <taxon>Deinococci</taxon>
        <taxon>Deinococcales</taxon>
        <taxon>Deinococcaceae</taxon>
        <taxon>Deinococcus</taxon>
    </lineage>
</organism>
<sequence length="297" mass="33846">MLISTLYDHFAYHLRIKRRSPHTIGFYDVSKRTLLRYLAETAHAADTDSVTVMELRGFLMWLEGQGLGVGGIHAHARAVKAVFNWAYREEMLEKNPAKRLELPTLPRERQPTVTVETVQKLLKACKDVEQPLRDKAMVLMLFDTGLRVHELLGLTLDQLHFERGLVQVMGKGQKERFVPIGSKTMSAVHAYIRRERRQKHAGIRALFLNRCGEGLTRAGVGIRLFKLAQASGIKREACAPHAFRRGFAVEFLRNGGDVFTLQQIMGHSSLDMTRRYVTFLDDDLKAAHLRFSPVDRL</sequence>
<dbReference type="InterPro" id="IPR011010">
    <property type="entry name" value="DNA_brk_join_enz"/>
</dbReference>
<evidence type="ECO:0000256" key="1">
    <source>
        <dbReference type="ARBA" id="ARBA00008857"/>
    </source>
</evidence>
<evidence type="ECO:0000259" key="6">
    <source>
        <dbReference type="PROSITE" id="PS51898"/>
    </source>
</evidence>
<dbReference type="PANTHER" id="PTHR30349">
    <property type="entry name" value="PHAGE INTEGRASE-RELATED"/>
    <property type="match status" value="1"/>
</dbReference>
<dbReference type="Proteomes" id="UP000259030">
    <property type="component" value="Chromosome"/>
</dbReference>
<dbReference type="GO" id="GO:0003677">
    <property type="term" value="F:DNA binding"/>
    <property type="evidence" value="ECO:0007669"/>
    <property type="project" value="UniProtKB-UniRule"/>
</dbReference>
<evidence type="ECO:0000313" key="9">
    <source>
        <dbReference type="Proteomes" id="UP000259030"/>
    </source>
</evidence>
<dbReference type="InterPro" id="IPR004107">
    <property type="entry name" value="Integrase_SAM-like_N"/>
</dbReference>
<evidence type="ECO:0000256" key="3">
    <source>
        <dbReference type="ARBA" id="ARBA00023125"/>
    </source>
</evidence>
<dbReference type="PROSITE" id="PS51900">
    <property type="entry name" value="CB"/>
    <property type="match status" value="1"/>
</dbReference>
<dbReference type="STRING" id="317577.GCA_000419625_01785"/>
<dbReference type="InterPro" id="IPR050090">
    <property type="entry name" value="Tyrosine_recombinase_XerCD"/>
</dbReference>
<dbReference type="Gene3D" id="1.10.443.10">
    <property type="entry name" value="Intergrase catalytic core"/>
    <property type="match status" value="1"/>
</dbReference>
<proteinExistence type="inferred from homology"/>
<gene>
    <name evidence="8" type="ORF">DFI_10700</name>
</gene>
<feature type="domain" description="Tyr recombinase" evidence="6">
    <location>
        <begin position="108"/>
        <end position="289"/>
    </location>
</feature>
<evidence type="ECO:0000259" key="7">
    <source>
        <dbReference type="PROSITE" id="PS51900"/>
    </source>
</evidence>
<dbReference type="GO" id="GO:0015074">
    <property type="term" value="P:DNA integration"/>
    <property type="evidence" value="ECO:0007669"/>
    <property type="project" value="InterPro"/>
</dbReference>
<reference evidence="8 9" key="1">
    <citation type="submission" date="2017-05" db="EMBL/GenBank/DDBJ databases">
        <title>The complete genome sequence of Deinococcus ficus isolated from the rhizosphere of the Ficus religiosa L. in Taiwan.</title>
        <authorList>
            <person name="Wu K.-M."/>
            <person name="Liao T.-L."/>
            <person name="Liu Y.-M."/>
            <person name="Young C.-C."/>
            <person name="Tsai S.-F."/>
        </authorList>
    </citation>
    <scope>NUCLEOTIDE SEQUENCE [LARGE SCALE GENOMIC DNA]</scope>
    <source>
        <strain evidence="8 9">CC-FR2-10</strain>
    </source>
</reference>
<dbReference type="Gene3D" id="1.10.150.130">
    <property type="match status" value="1"/>
</dbReference>
<dbReference type="InterPro" id="IPR013762">
    <property type="entry name" value="Integrase-like_cat_sf"/>
</dbReference>
<dbReference type="Pfam" id="PF00589">
    <property type="entry name" value="Phage_integrase"/>
    <property type="match status" value="1"/>
</dbReference>
<dbReference type="AlphaFoldDB" id="A0A221SXN7"/>
<dbReference type="EMBL" id="CP021081">
    <property type="protein sequence ID" value="ASN81415.1"/>
    <property type="molecule type" value="Genomic_DNA"/>
</dbReference>
<accession>A0A221SXN7</accession>
<dbReference type="InterPro" id="IPR044068">
    <property type="entry name" value="CB"/>
</dbReference>
<dbReference type="RefSeq" id="WP_027463094.1">
    <property type="nucleotide sequence ID" value="NZ_CP021081.1"/>
</dbReference>
<protein>
    <submittedName>
        <fullName evidence="8">Integrase</fullName>
    </submittedName>
</protein>
<evidence type="ECO:0000256" key="5">
    <source>
        <dbReference type="PROSITE-ProRule" id="PRU01248"/>
    </source>
</evidence>
<feature type="domain" description="Core-binding (CB)" evidence="7">
    <location>
        <begin position="1"/>
        <end position="87"/>
    </location>
</feature>
<keyword evidence="3 5" id="KW-0238">DNA-binding</keyword>
<dbReference type="GO" id="GO:0006310">
    <property type="term" value="P:DNA recombination"/>
    <property type="evidence" value="ECO:0007669"/>
    <property type="project" value="UniProtKB-KW"/>
</dbReference>
<keyword evidence="9" id="KW-1185">Reference proteome</keyword>
<dbReference type="PROSITE" id="PS51898">
    <property type="entry name" value="TYR_RECOMBINASE"/>
    <property type="match status" value="1"/>
</dbReference>
<dbReference type="InterPro" id="IPR002104">
    <property type="entry name" value="Integrase_catalytic"/>
</dbReference>
<dbReference type="InterPro" id="IPR010998">
    <property type="entry name" value="Integrase_recombinase_N"/>
</dbReference>
<evidence type="ECO:0000256" key="4">
    <source>
        <dbReference type="ARBA" id="ARBA00023172"/>
    </source>
</evidence>
<evidence type="ECO:0000256" key="2">
    <source>
        <dbReference type="ARBA" id="ARBA00022908"/>
    </source>
</evidence>
<dbReference type="SUPFAM" id="SSF56349">
    <property type="entry name" value="DNA breaking-rejoining enzymes"/>
    <property type="match status" value="1"/>
</dbReference>
<dbReference type="Pfam" id="PF02899">
    <property type="entry name" value="Phage_int_SAM_1"/>
    <property type="match status" value="1"/>
</dbReference>
<dbReference type="KEGG" id="dfc:DFI_10700"/>
<evidence type="ECO:0000313" key="8">
    <source>
        <dbReference type="EMBL" id="ASN81415.1"/>
    </source>
</evidence>
<keyword evidence="2" id="KW-0229">DNA integration</keyword>
<name>A0A221SXN7_9DEIO</name>
<dbReference type="PANTHER" id="PTHR30349:SF41">
    <property type="entry name" value="INTEGRASE_RECOMBINASE PROTEIN MJ0367-RELATED"/>
    <property type="match status" value="1"/>
</dbReference>
<keyword evidence="4" id="KW-0233">DNA recombination</keyword>